<feature type="transmembrane region" description="Helical" evidence="1">
    <location>
        <begin position="175"/>
        <end position="195"/>
    </location>
</feature>
<feature type="transmembrane region" description="Helical" evidence="1">
    <location>
        <begin position="215"/>
        <end position="235"/>
    </location>
</feature>
<protein>
    <recommendedName>
        <fullName evidence="4">Beta-carotene 15,15'-monooxygenase</fullName>
    </recommendedName>
</protein>
<name>A0A4Q4KLW3_9FLAO</name>
<proteinExistence type="predicted"/>
<dbReference type="OrthoDB" id="1466907at2"/>
<keyword evidence="1" id="KW-0812">Transmembrane</keyword>
<dbReference type="RefSeq" id="WP_130093391.1">
    <property type="nucleotide sequence ID" value="NZ_SETE01000003.1"/>
</dbReference>
<comment type="caution">
    <text evidence="2">The sequence shown here is derived from an EMBL/GenBank/DDBJ whole genome shotgun (WGS) entry which is preliminary data.</text>
</comment>
<feature type="transmembrane region" description="Helical" evidence="1">
    <location>
        <begin position="58"/>
        <end position="78"/>
    </location>
</feature>
<evidence type="ECO:0000313" key="3">
    <source>
        <dbReference type="Proteomes" id="UP000293952"/>
    </source>
</evidence>
<dbReference type="EMBL" id="SETE01000003">
    <property type="protein sequence ID" value="RYM33950.1"/>
    <property type="molecule type" value="Genomic_DNA"/>
</dbReference>
<organism evidence="2 3">
    <name type="scientific">Brumimicrobium glaciale</name>
    <dbReference type="NCBI Taxonomy" id="200475"/>
    <lineage>
        <taxon>Bacteria</taxon>
        <taxon>Pseudomonadati</taxon>
        <taxon>Bacteroidota</taxon>
        <taxon>Flavobacteriia</taxon>
        <taxon>Flavobacteriales</taxon>
        <taxon>Crocinitomicaceae</taxon>
        <taxon>Brumimicrobium</taxon>
    </lineage>
</organism>
<feature type="transmembrane region" description="Helical" evidence="1">
    <location>
        <begin position="12"/>
        <end position="30"/>
    </location>
</feature>
<accession>A0A4Q4KLW3</accession>
<keyword evidence="1" id="KW-1133">Transmembrane helix</keyword>
<feature type="transmembrane region" description="Helical" evidence="1">
    <location>
        <begin position="247"/>
        <end position="267"/>
    </location>
</feature>
<keyword evidence="1" id="KW-0472">Membrane</keyword>
<evidence type="ECO:0000256" key="1">
    <source>
        <dbReference type="SAM" id="Phobius"/>
    </source>
</evidence>
<feature type="transmembrane region" description="Helical" evidence="1">
    <location>
        <begin position="273"/>
        <end position="291"/>
    </location>
</feature>
<evidence type="ECO:0008006" key="4">
    <source>
        <dbReference type="Google" id="ProtNLM"/>
    </source>
</evidence>
<dbReference type="AlphaFoldDB" id="A0A4Q4KLW3"/>
<sequence length="317" mass="37261">MIKYFSNNNSFIVLLIPVFVVLHMMLDYYFPTFTTSIIGQENLWNLDFYAIGTMNSRILAVIFICVNAILLNFVFNSLSFFDKFIYLPSILYVLMVFLFPISLRFGEDLVGHLFFILSFYQLLSIQQNEDARNNAFLSALFLGAAATFLPMYSIFFLIIWFGLYTIRPFVFREYILPLFGFIFPFLWVVLVNPFFFEEMFSFNSYLSHTHVGDFVIYVAYLIVVIMALLANKKILERRIKSSIRYKRIISVTLVSLLFGAGISTLILLIYDTYFYFTVVLVILPFILPYAFLNVKRKWIPNTLFYLLIALNVLKFFY</sequence>
<feature type="transmembrane region" description="Helical" evidence="1">
    <location>
        <begin position="84"/>
        <end position="102"/>
    </location>
</feature>
<gene>
    <name evidence="2" type="ORF">ERX46_08265</name>
</gene>
<evidence type="ECO:0000313" key="2">
    <source>
        <dbReference type="EMBL" id="RYM33950.1"/>
    </source>
</evidence>
<reference evidence="2 3" key="1">
    <citation type="submission" date="2019-02" db="EMBL/GenBank/DDBJ databases">
        <title>Genome sequence of the sea-ice species Brumimicrobium glaciale.</title>
        <authorList>
            <person name="Bowman J.P."/>
        </authorList>
    </citation>
    <scope>NUCLEOTIDE SEQUENCE [LARGE SCALE GENOMIC DNA]</scope>
    <source>
        <strain evidence="2 3">IC156</strain>
    </source>
</reference>
<keyword evidence="3" id="KW-1185">Reference proteome</keyword>
<dbReference type="Proteomes" id="UP000293952">
    <property type="component" value="Unassembled WGS sequence"/>
</dbReference>
<feature type="transmembrane region" description="Helical" evidence="1">
    <location>
        <begin position="139"/>
        <end position="163"/>
    </location>
</feature>